<dbReference type="InterPro" id="IPR000183">
    <property type="entry name" value="Orn/DAP/Arg_de-COase"/>
</dbReference>
<dbReference type="GO" id="GO:0033388">
    <property type="term" value="P:putrescine biosynthetic process from arginine"/>
    <property type="evidence" value="ECO:0007669"/>
    <property type="project" value="UniProtKB-ARBA"/>
</dbReference>
<evidence type="ECO:0000256" key="7">
    <source>
        <dbReference type="ARBA" id="ARBA00022842"/>
    </source>
</evidence>
<dbReference type="HAMAP" id="MF_01417">
    <property type="entry name" value="SpeA"/>
    <property type="match status" value="1"/>
</dbReference>
<dbReference type="InterPro" id="IPR002985">
    <property type="entry name" value="Arg_decrbxlase"/>
</dbReference>
<evidence type="ECO:0000256" key="8">
    <source>
        <dbReference type="ARBA" id="ARBA00022898"/>
    </source>
</evidence>
<dbReference type="Pfam" id="PF17944">
    <property type="entry name" value="Arg_decarbox_C"/>
    <property type="match status" value="1"/>
</dbReference>
<evidence type="ECO:0000256" key="3">
    <source>
        <dbReference type="ARBA" id="ARBA00002257"/>
    </source>
</evidence>
<reference evidence="18 19" key="1">
    <citation type="submission" date="2017-01" db="EMBL/GenBank/DDBJ databases">
        <title>Draft sequence of Acidihalobacter ferrooxidans strain DSM 14175 (strain V8).</title>
        <authorList>
            <person name="Khaleque H.N."/>
            <person name="Ramsay J.P."/>
            <person name="Murphy R.J.T."/>
            <person name="Kaksonen A.H."/>
            <person name="Boxall N.J."/>
            <person name="Watkin E.L.J."/>
        </authorList>
    </citation>
    <scope>NUCLEOTIDE SEQUENCE [LARGE SCALE GENOMIC DNA]</scope>
    <source>
        <strain evidence="18 19">V8</strain>
    </source>
</reference>
<dbReference type="GO" id="GO:0008295">
    <property type="term" value="P:spermidine biosynthetic process"/>
    <property type="evidence" value="ECO:0007669"/>
    <property type="project" value="UniProtKB-UniRule"/>
</dbReference>
<evidence type="ECO:0000313" key="18">
    <source>
        <dbReference type="EMBL" id="APZ44349.1"/>
    </source>
</evidence>
<comment type="catalytic activity">
    <reaction evidence="12">
        <text>L-arginine + H(+) = agmatine + CO2</text>
        <dbReference type="Rhea" id="RHEA:17641"/>
        <dbReference type="ChEBI" id="CHEBI:15378"/>
        <dbReference type="ChEBI" id="CHEBI:16526"/>
        <dbReference type="ChEBI" id="CHEBI:32682"/>
        <dbReference type="ChEBI" id="CHEBI:58145"/>
        <dbReference type="EC" id="4.1.1.19"/>
    </reaction>
</comment>
<dbReference type="EC" id="4.1.1.19" evidence="12"/>
<dbReference type="RefSeq" id="WP_076838021.1">
    <property type="nucleotide sequence ID" value="NZ_CP019434.1"/>
</dbReference>
<feature type="domain" description="Arginine decarboxylase helical bundle" evidence="16">
    <location>
        <begin position="363"/>
        <end position="445"/>
    </location>
</feature>
<dbReference type="Gene3D" id="1.10.287.3440">
    <property type="match status" value="1"/>
</dbReference>
<proteinExistence type="inferred from homology"/>
<evidence type="ECO:0000313" key="19">
    <source>
        <dbReference type="Proteomes" id="UP000243807"/>
    </source>
</evidence>
<evidence type="ECO:0000259" key="15">
    <source>
        <dbReference type="Pfam" id="PF02784"/>
    </source>
</evidence>
<dbReference type="PROSITE" id="PS00878">
    <property type="entry name" value="ODR_DC_2_1"/>
    <property type="match status" value="1"/>
</dbReference>
<comment type="pathway">
    <text evidence="12">Amine and polyamine biosynthesis; agmatine biosynthesis; agmatine from L-arginine: step 1/1.</text>
</comment>
<evidence type="ECO:0000256" key="9">
    <source>
        <dbReference type="ARBA" id="ARBA00023066"/>
    </source>
</evidence>
<sequence>MPDWSLEDARKLYNTTVWGGGHYEICANGELHVQASNGARLSLRVLADELREQGLRLPLLVRFNHILRERVDALCGAFALAREAQEYAGGYTAIYPIKVNQQRSVVDEILRHGGARVGLEAGSKPELMAVLALSRTGGVVVCNGYKDREYLRLALLGRLLGHRIYVVIEKPAELERVIEAAQELGVRPLLGVRVRLSSIGGGKWEKTGGEKGKFGLSAAQVITVTERLREVGMLDCLQLLHFHMGSQIANIRDIQRGVREAARFYVELRRLGADLRVADVGGGLGVDYEGSRSRSDCSMNYSVNEYAANIVRTLREVCELEDAPHPEIFTESGRALTAHHAVLITQIIDVERACETTDEPPPEDDAPLIVRDMWELLQAATARSPSETFHDASYWLSEAHGMYTHGVLSLAERARVEELFVAICQRLPAALDGQGRSAREMLDGLRERLADKVFCNFSLFQSMPDAWAIDQVFPVAPLQRLDERPERHGMLQDLTCDSDGQIERYVVGSELEHTLPLHDWAPGQCYLLGIFLVGAYQEILGDLHNLFGDTDAINVDLRTDGTHALAQPELGDTVAELLGYVHFDPDELRRIYRQKVAGTLAPERADAVLAELEAGLSGYTYLED</sequence>
<evidence type="ECO:0000259" key="17">
    <source>
        <dbReference type="Pfam" id="PF17944"/>
    </source>
</evidence>
<dbReference type="AlphaFoldDB" id="A0A1P8UKK6"/>
<dbReference type="CDD" id="cd06830">
    <property type="entry name" value="PLPDE_III_ADC"/>
    <property type="match status" value="1"/>
</dbReference>
<evidence type="ECO:0000256" key="13">
    <source>
        <dbReference type="PIRSR" id="PIRSR001336-50"/>
    </source>
</evidence>
<keyword evidence="7 12" id="KW-0460">Magnesium</keyword>
<dbReference type="InterPro" id="IPR029066">
    <property type="entry name" value="PLP-binding_barrel"/>
</dbReference>
<keyword evidence="8 12" id="KW-0663">Pyridoxal phosphate</keyword>
<dbReference type="EMBL" id="CP019434">
    <property type="protein sequence ID" value="APZ44349.1"/>
    <property type="molecule type" value="Genomic_DNA"/>
</dbReference>
<dbReference type="InterPro" id="IPR022653">
    <property type="entry name" value="De-COase2_pyr-phos_BS"/>
</dbReference>
<dbReference type="Gene3D" id="1.20.58.930">
    <property type="match status" value="1"/>
</dbReference>
<keyword evidence="19" id="KW-1185">Reference proteome</keyword>
<evidence type="ECO:0000256" key="1">
    <source>
        <dbReference type="ARBA" id="ARBA00001933"/>
    </source>
</evidence>
<dbReference type="InterPro" id="IPR022644">
    <property type="entry name" value="De-COase2_N"/>
</dbReference>
<dbReference type="STRING" id="1765967.BW247_15685"/>
<comment type="cofactor">
    <cofactor evidence="1 12 13">
        <name>pyridoxal 5'-phosphate</name>
        <dbReference type="ChEBI" id="CHEBI:597326"/>
    </cofactor>
</comment>
<evidence type="ECO:0000256" key="2">
    <source>
        <dbReference type="ARBA" id="ARBA00001946"/>
    </source>
</evidence>
<dbReference type="InterPro" id="IPR009006">
    <property type="entry name" value="Ala_racemase/Decarboxylase_C"/>
</dbReference>
<evidence type="ECO:0000256" key="6">
    <source>
        <dbReference type="ARBA" id="ARBA00022793"/>
    </source>
</evidence>
<dbReference type="SUPFAM" id="SSF51419">
    <property type="entry name" value="PLP-binding barrel"/>
    <property type="match status" value="1"/>
</dbReference>
<comment type="similarity">
    <text evidence="4 12">Belongs to the Orn/Lys/Arg decarboxylase class-II family. SpeA subfamily.</text>
</comment>
<evidence type="ECO:0000256" key="14">
    <source>
        <dbReference type="PIRSR" id="PIRSR600183-50"/>
    </source>
</evidence>
<dbReference type="Gene3D" id="3.20.20.10">
    <property type="entry name" value="Alanine racemase"/>
    <property type="match status" value="1"/>
</dbReference>
<evidence type="ECO:0000259" key="16">
    <source>
        <dbReference type="Pfam" id="PF17810"/>
    </source>
</evidence>
<accession>A0A1P8UKK6</accession>
<feature type="active site" description="Proton donor" evidence="14">
    <location>
        <position position="496"/>
    </location>
</feature>
<keyword evidence="5 12" id="KW-0479">Metal-binding</keyword>
<dbReference type="NCBIfam" id="TIGR01273">
    <property type="entry name" value="speA"/>
    <property type="match status" value="1"/>
</dbReference>
<dbReference type="Pfam" id="PF02784">
    <property type="entry name" value="Orn_Arg_deC_N"/>
    <property type="match status" value="1"/>
</dbReference>
<dbReference type="UniPathway" id="UPA00186">
    <property type="reaction ID" value="UER00284"/>
</dbReference>
<evidence type="ECO:0000256" key="5">
    <source>
        <dbReference type="ARBA" id="ARBA00022723"/>
    </source>
</evidence>
<dbReference type="PANTHER" id="PTHR43295:SF9">
    <property type="entry name" value="BIOSYNTHETIC ARGININE DECARBOXYLASE"/>
    <property type="match status" value="1"/>
</dbReference>
<dbReference type="InterPro" id="IPR040634">
    <property type="entry name" value="Arg_decarb_HB"/>
</dbReference>
<feature type="domain" description="Orn/DAP/Arg decarboxylase 2 N-terminal" evidence="15">
    <location>
        <begin position="84"/>
        <end position="338"/>
    </location>
</feature>
<comment type="cofactor">
    <cofactor evidence="2 12">
        <name>Mg(2+)</name>
        <dbReference type="ChEBI" id="CHEBI:18420"/>
    </cofactor>
</comment>
<dbReference type="PIRSF" id="PIRSF001336">
    <property type="entry name" value="Arg_decrbxlase"/>
    <property type="match status" value="1"/>
</dbReference>
<protein>
    <recommendedName>
        <fullName evidence="12">Biosynthetic arginine decarboxylase</fullName>
        <shortName evidence="12">ADC</shortName>
        <ecNumber evidence="12">4.1.1.19</ecNumber>
    </recommendedName>
</protein>
<dbReference type="OrthoDB" id="9802658at2"/>
<dbReference type="GO" id="GO:0046872">
    <property type="term" value="F:metal ion binding"/>
    <property type="evidence" value="ECO:0007669"/>
    <property type="project" value="UniProtKB-KW"/>
</dbReference>
<evidence type="ECO:0000256" key="12">
    <source>
        <dbReference type="HAMAP-Rule" id="MF_01417"/>
    </source>
</evidence>
<evidence type="ECO:0000256" key="11">
    <source>
        <dbReference type="ARBA" id="ARBA00023239"/>
    </source>
</evidence>
<dbReference type="FunFam" id="3.20.20.10:FF:000001">
    <property type="entry name" value="Biosynthetic arginine decarboxylase"/>
    <property type="match status" value="1"/>
</dbReference>
<dbReference type="PRINTS" id="PR01180">
    <property type="entry name" value="ARGDCRBXLASE"/>
</dbReference>
<dbReference type="Pfam" id="PF17810">
    <property type="entry name" value="Arg_decarb_HB"/>
    <property type="match status" value="1"/>
</dbReference>
<dbReference type="Gene3D" id="2.40.37.10">
    <property type="entry name" value="Lyase, Ornithine Decarboxylase, Chain A, domain 1"/>
    <property type="match status" value="1"/>
</dbReference>
<dbReference type="GO" id="GO:0008792">
    <property type="term" value="F:arginine decarboxylase activity"/>
    <property type="evidence" value="ECO:0007669"/>
    <property type="project" value="UniProtKB-UniRule"/>
</dbReference>
<dbReference type="KEGG" id="afy:BW247_15685"/>
<dbReference type="PRINTS" id="PR01179">
    <property type="entry name" value="ODADCRBXLASE"/>
</dbReference>
<keyword evidence="10 12" id="KW-0620">Polyamine biosynthesis</keyword>
<dbReference type="GO" id="GO:0006527">
    <property type="term" value="P:L-arginine catabolic process"/>
    <property type="evidence" value="ECO:0007669"/>
    <property type="project" value="InterPro"/>
</dbReference>
<dbReference type="InterPro" id="IPR041128">
    <property type="entry name" value="Arg_decarbox_C"/>
</dbReference>
<dbReference type="Proteomes" id="UP000243807">
    <property type="component" value="Chromosome"/>
</dbReference>
<keyword evidence="9 12" id="KW-0745">Spermidine biosynthesis</keyword>
<evidence type="ECO:0000256" key="10">
    <source>
        <dbReference type="ARBA" id="ARBA00023115"/>
    </source>
</evidence>
<gene>
    <name evidence="12" type="primary">speA</name>
    <name evidence="18" type="ORF">BW247_15685</name>
</gene>
<dbReference type="PANTHER" id="PTHR43295">
    <property type="entry name" value="ARGININE DECARBOXYLASE"/>
    <property type="match status" value="1"/>
</dbReference>
<evidence type="ECO:0000256" key="4">
    <source>
        <dbReference type="ARBA" id="ARBA00008357"/>
    </source>
</evidence>
<keyword evidence="6 12" id="KW-0210">Decarboxylase</keyword>
<comment type="function">
    <text evidence="3 12">Catalyzes the biosynthesis of agmatine from arginine.</text>
</comment>
<keyword evidence="11 12" id="KW-0456">Lyase</keyword>
<comment type="caution">
    <text evidence="12">Lacks conserved residue(s) required for the propagation of feature annotation.</text>
</comment>
<feature type="domain" description="Arginine decarboxylase C-terminal helical" evidence="17">
    <location>
        <begin position="574"/>
        <end position="622"/>
    </location>
</feature>
<name>A0A1P8UKK6_9GAMM</name>
<organism evidence="18 19">
    <name type="scientific">Acidihalobacter ferrooxydans</name>
    <dbReference type="NCBI Taxonomy" id="1765967"/>
    <lineage>
        <taxon>Bacteria</taxon>
        <taxon>Pseudomonadati</taxon>
        <taxon>Pseudomonadota</taxon>
        <taxon>Gammaproteobacteria</taxon>
        <taxon>Chromatiales</taxon>
        <taxon>Ectothiorhodospiraceae</taxon>
        <taxon>Acidihalobacter</taxon>
    </lineage>
</organism>
<feature type="modified residue" description="N6-(pyridoxal phosphate)lysine" evidence="12 13">
    <location>
        <position position="98"/>
    </location>
</feature>
<dbReference type="NCBIfam" id="NF003763">
    <property type="entry name" value="PRK05354.1"/>
    <property type="match status" value="1"/>
</dbReference>